<dbReference type="PANTHER" id="PTHR40943:SF1">
    <property type="entry name" value="CYTOPLASMIC PROTEIN"/>
    <property type="match status" value="1"/>
</dbReference>
<dbReference type="InterPro" id="IPR008579">
    <property type="entry name" value="UGlyAH_Cupin_dom"/>
</dbReference>
<proteinExistence type="predicted"/>
<evidence type="ECO:0000259" key="1">
    <source>
        <dbReference type="Pfam" id="PF05899"/>
    </source>
</evidence>
<dbReference type="OrthoDB" id="9799053at2"/>
<dbReference type="AlphaFoldDB" id="A0A4R3M925"/>
<dbReference type="EMBL" id="SMAJ01000003">
    <property type="protein sequence ID" value="TCT09666.1"/>
    <property type="molecule type" value="Genomic_DNA"/>
</dbReference>
<dbReference type="Gene3D" id="2.60.120.10">
    <property type="entry name" value="Jelly Rolls"/>
    <property type="match status" value="1"/>
</dbReference>
<dbReference type="PANTHER" id="PTHR40943">
    <property type="entry name" value="CYTOPLASMIC PROTEIN-RELATED"/>
    <property type="match status" value="1"/>
</dbReference>
<sequence length="125" mass="13888">MENTAMDVHGIRFGDETVPPSEVRAPANTLVRGNPLKRSWQYLDVSDLGVYSGIWTCEPGAYEINQAENKVEVFHILEGQIAMVAKDGHRVEFKPGDTGVIPQGFRGVLDVMESARKLYVVTQKI</sequence>
<feature type="domain" description="(S)-ureidoglycine aminohydrolase cupin" evidence="1">
    <location>
        <begin position="50"/>
        <end position="119"/>
    </location>
</feature>
<dbReference type="CDD" id="cd02227">
    <property type="entry name" value="cupin_TM1112-like"/>
    <property type="match status" value="1"/>
</dbReference>
<evidence type="ECO:0000313" key="3">
    <source>
        <dbReference type="Proteomes" id="UP000295525"/>
    </source>
</evidence>
<comment type="caution">
    <text evidence="2">The sequence shown here is derived from an EMBL/GenBank/DDBJ whole genome shotgun (WGS) entry which is preliminary data.</text>
</comment>
<reference evidence="2 3" key="1">
    <citation type="submission" date="2019-03" db="EMBL/GenBank/DDBJ databases">
        <title>Genomic Encyclopedia of Type Strains, Phase IV (KMG-IV): sequencing the most valuable type-strain genomes for metagenomic binning, comparative biology and taxonomic classification.</title>
        <authorList>
            <person name="Goeker M."/>
        </authorList>
    </citation>
    <scope>NUCLEOTIDE SEQUENCE [LARGE SCALE GENOMIC DNA]</scope>
    <source>
        <strain evidence="2 3">DSM 24591</strain>
    </source>
</reference>
<evidence type="ECO:0000313" key="2">
    <source>
        <dbReference type="EMBL" id="TCT09666.1"/>
    </source>
</evidence>
<protein>
    <recommendedName>
        <fullName evidence="1">(S)-ureidoglycine aminohydrolase cupin domain-containing protein</fullName>
    </recommendedName>
</protein>
<dbReference type="Pfam" id="PF05899">
    <property type="entry name" value="Cupin_3"/>
    <property type="match status" value="1"/>
</dbReference>
<organism evidence="2 3">
    <name type="scientific">Paralcaligenes ureilyticus</name>
    <dbReference type="NCBI Taxonomy" id="627131"/>
    <lineage>
        <taxon>Bacteria</taxon>
        <taxon>Pseudomonadati</taxon>
        <taxon>Pseudomonadota</taxon>
        <taxon>Betaproteobacteria</taxon>
        <taxon>Burkholderiales</taxon>
        <taxon>Alcaligenaceae</taxon>
        <taxon>Paralcaligenes</taxon>
    </lineage>
</organism>
<dbReference type="SUPFAM" id="SSF51182">
    <property type="entry name" value="RmlC-like cupins"/>
    <property type="match status" value="1"/>
</dbReference>
<dbReference type="RefSeq" id="WP_132580455.1">
    <property type="nucleotide sequence ID" value="NZ_SMAJ01000003.1"/>
</dbReference>
<dbReference type="Proteomes" id="UP000295525">
    <property type="component" value="Unassembled WGS sequence"/>
</dbReference>
<dbReference type="InterPro" id="IPR014710">
    <property type="entry name" value="RmlC-like_jellyroll"/>
</dbReference>
<gene>
    <name evidence="2" type="ORF">EDC26_103285</name>
</gene>
<keyword evidence="3" id="KW-1185">Reference proteome</keyword>
<name>A0A4R3M925_9BURK</name>
<accession>A0A4R3M925</accession>
<dbReference type="InterPro" id="IPR011051">
    <property type="entry name" value="RmlC_Cupin_sf"/>
</dbReference>